<accession>R3KLI5</accession>
<proteinExistence type="inferred from homology"/>
<evidence type="ECO:0000256" key="2">
    <source>
        <dbReference type="ARBA" id="ARBA00023125"/>
    </source>
</evidence>
<dbReference type="PATRIC" id="fig|1169311.3.peg.913"/>
<comment type="similarity">
    <text evidence="1">Belongs to the 'phage' integrase family.</text>
</comment>
<comment type="caution">
    <text evidence="5">The sequence shown here is derived from an EMBL/GenBank/DDBJ whole genome shotgun (WGS) entry which is preliminary data.</text>
</comment>
<dbReference type="AlphaFoldDB" id="R3KLI5"/>
<dbReference type="Pfam" id="PF13102">
    <property type="entry name" value="Phage_int_SAM_5"/>
    <property type="match status" value="1"/>
</dbReference>
<evidence type="ECO:0000256" key="1">
    <source>
        <dbReference type="ARBA" id="ARBA00008857"/>
    </source>
</evidence>
<dbReference type="GO" id="GO:0015074">
    <property type="term" value="P:DNA integration"/>
    <property type="evidence" value="ECO:0007669"/>
    <property type="project" value="InterPro"/>
</dbReference>
<evidence type="ECO:0000256" key="3">
    <source>
        <dbReference type="ARBA" id="ARBA00023172"/>
    </source>
</evidence>
<dbReference type="GO" id="GO:0006310">
    <property type="term" value="P:DNA recombination"/>
    <property type="evidence" value="ECO:0007669"/>
    <property type="project" value="UniProtKB-KW"/>
</dbReference>
<dbReference type="PROSITE" id="PS51898">
    <property type="entry name" value="TYR_RECOMBINASE"/>
    <property type="match status" value="1"/>
</dbReference>
<dbReference type="InterPro" id="IPR013762">
    <property type="entry name" value="Integrase-like_cat_sf"/>
</dbReference>
<feature type="domain" description="Tyr recombinase" evidence="4">
    <location>
        <begin position="167"/>
        <end position="365"/>
    </location>
</feature>
<dbReference type="CDD" id="cd01189">
    <property type="entry name" value="INT_ICEBs1_C_like"/>
    <property type="match status" value="1"/>
</dbReference>
<dbReference type="Proteomes" id="UP000013638">
    <property type="component" value="Unassembled WGS sequence"/>
</dbReference>
<keyword evidence="3" id="KW-0233">DNA recombination</keyword>
<dbReference type="Gene3D" id="1.10.150.130">
    <property type="match status" value="1"/>
</dbReference>
<protein>
    <recommendedName>
        <fullName evidence="4">Tyr recombinase domain-containing protein</fullName>
    </recommendedName>
</protein>
<sequence>MTVRKDKEKGTWIIDITNGKNPITGKPNRIIKRNIPTRKEAIELENHLRVTQLGDTSFASRIMTMDMLYELVVETDKEEQRKESYMATQEYNYNKHIKEYFAKAKIEKLTHKELKTFRSSLSDKGLSNNTVNKLMIQMKKLLDVAVKHGVLKENPCKQLKKLPVKKKKMDYWTPAEFQEFMTLFTSEEYPFQLFFKVAYLTGMRMGELLGLTWEDIDLRGDSLEVSKTLIHLTGRMVINSPKTVAGNRQITLNHKLADELYQWKNKQKELLSPFVSDTEKLQVFQFVPSLMTRYMVTKKYDKVIERSSTLKRIRIHDFRHSHVALLINNGEDPYTIKERIGHASISTTLDIYGHLYPNKQKSMSDKLDCLI</sequence>
<name>R3KLI5_ENTFL</name>
<gene>
    <name evidence="5" type="ORF">WOU_00945</name>
</gene>
<dbReference type="SUPFAM" id="SSF56349">
    <property type="entry name" value="DNA breaking-rejoining enzymes"/>
    <property type="match status" value="1"/>
</dbReference>
<dbReference type="GO" id="GO:0003677">
    <property type="term" value="F:DNA binding"/>
    <property type="evidence" value="ECO:0007669"/>
    <property type="project" value="UniProtKB-KW"/>
</dbReference>
<dbReference type="HOGENOM" id="CLU_027562_17_0_9"/>
<dbReference type="InterPro" id="IPR011010">
    <property type="entry name" value="DNA_brk_join_enz"/>
</dbReference>
<dbReference type="PANTHER" id="PTHR30349:SF64">
    <property type="entry name" value="PROPHAGE INTEGRASE INTD-RELATED"/>
    <property type="match status" value="1"/>
</dbReference>
<organism evidence="5 6">
    <name type="scientific">Enterococcus faecalis ATCC 6055</name>
    <dbReference type="NCBI Taxonomy" id="1169311"/>
    <lineage>
        <taxon>Bacteria</taxon>
        <taxon>Bacillati</taxon>
        <taxon>Bacillota</taxon>
        <taxon>Bacilli</taxon>
        <taxon>Lactobacillales</taxon>
        <taxon>Enterococcaceae</taxon>
        <taxon>Enterococcus</taxon>
    </lineage>
</organism>
<evidence type="ECO:0000259" key="4">
    <source>
        <dbReference type="PROSITE" id="PS51898"/>
    </source>
</evidence>
<dbReference type="RefSeq" id="WP_010828679.1">
    <property type="nucleotide sequence ID" value="NZ_KB944862.1"/>
</dbReference>
<keyword evidence="2" id="KW-0238">DNA-binding</keyword>
<reference evidence="5 6" key="1">
    <citation type="submission" date="2013-02" db="EMBL/GenBank/DDBJ databases">
        <title>The Genome Sequence of Enterococcus faecalis ATCC_6055.</title>
        <authorList>
            <consortium name="The Broad Institute Genome Sequencing Platform"/>
            <consortium name="The Broad Institute Genome Sequencing Center for Infectious Disease"/>
            <person name="Earl A.M."/>
            <person name="Gilmore M.S."/>
            <person name="Lebreton F."/>
            <person name="Walker B."/>
            <person name="Young S.K."/>
            <person name="Zeng Q."/>
            <person name="Gargeya S."/>
            <person name="Fitzgerald M."/>
            <person name="Haas B."/>
            <person name="Abouelleil A."/>
            <person name="Alvarado L."/>
            <person name="Arachchi H.M."/>
            <person name="Berlin A.M."/>
            <person name="Chapman S.B."/>
            <person name="Dewar J."/>
            <person name="Goldberg J."/>
            <person name="Griggs A."/>
            <person name="Gujja S."/>
            <person name="Hansen M."/>
            <person name="Howarth C."/>
            <person name="Imamovic A."/>
            <person name="Larimer J."/>
            <person name="McCowan C."/>
            <person name="Murphy C."/>
            <person name="Neiman D."/>
            <person name="Pearson M."/>
            <person name="Priest M."/>
            <person name="Roberts A."/>
            <person name="Saif S."/>
            <person name="Shea T."/>
            <person name="Sisk P."/>
            <person name="Sykes S."/>
            <person name="Wortman J."/>
            <person name="Nusbaum C."/>
            <person name="Birren B."/>
        </authorList>
    </citation>
    <scope>NUCLEOTIDE SEQUENCE [LARGE SCALE GENOMIC DNA]</scope>
    <source>
        <strain evidence="5 6">ATCC 6055</strain>
    </source>
</reference>
<dbReference type="Gene3D" id="1.10.443.10">
    <property type="entry name" value="Intergrase catalytic core"/>
    <property type="match status" value="1"/>
</dbReference>
<dbReference type="InterPro" id="IPR050090">
    <property type="entry name" value="Tyrosine_recombinase_XerCD"/>
</dbReference>
<dbReference type="Pfam" id="PF00589">
    <property type="entry name" value="Phage_integrase"/>
    <property type="match status" value="1"/>
</dbReference>
<dbReference type="InterPro" id="IPR025269">
    <property type="entry name" value="SAM-like_dom"/>
</dbReference>
<evidence type="ECO:0000313" key="5">
    <source>
        <dbReference type="EMBL" id="EOK14520.1"/>
    </source>
</evidence>
<dbReference type="PANTHER" id="PTHR30349">
    <property type="entry name" value="PHAGE INTEGRASE-RELATED"/>
    <property type="match status" value="1"/>
</dbReference>
<dbReference type="EMBL" id="ASDZ01000015">
    <property type="protein sequence ID" value="EOK14520.1"/>
    <property type="molecule type" value="Genomic_DNA"/>
</dbReference>
<dbReference type="InterPro" id="IPR010998">
    <property type="entry name" value="Integrase_recombinase_N"/>
</dbReference>
<evidence type="ECO:0000313" key="6">
    <source>
        <dbReference type="Proteomes" id="UP000013638"/>
    </source>
</evidence>
<dbReference type="InterPro" id="IPR002104">
    <property type="entry name" value="Integrase_catalytic"/>
</dbReference>